<sequence length="421" mass="47728">MSMEDCKTMIDIIKKGAYKTKKSSVRSPACHLLYRRAIHPTSRHDRPKKLRWPDYVTLVAIYPTQSLNKRYLSIVKEKFGTLKLKNASNAYYDGHPEDEQEMKEYLRIANNHEDWLCIDPSDDEKKDRENDEEDDEDDNDEEIEDETQKGTLVPSILPQKRKFSNEKDQSHGDQIRLQKLSWMDLTPDDLKDCHNGVVSKNGITLTLTTEEVLDIYHRGSCSKDTSNESLREQAPRSKSTPKSGTKPDPKGMPSKSSGEKLIIDLTEKPAASQKNTPIKGNTKEATPEVRNASPKRTGAMMEAFARMAKTDSAAKAPASVKTNVTAEKVAQKSSLADQEARIKELERVMKAGQNDHQMIMKYMERLEKNQEKILKKLDENGKAERDHQSKREESDAGVLGFMKALVESRAEGSREDSAEKE</sequence>
<dbReference type="EMBL" id="CP075865">
    <property type="protein sequence ID" value="QYS97120.1"/>
    <property type="molecule type" value="Genomic_DNA"/>
</dbReference>
<feature type="compositionally biased region" description="Basic and acidic residues" evidence="2">
    <location>
        <begin position="163"/>
        <end position="175"/>
    </location>
</feature>
<keyword evidence="1" id="KW-0175">Coiled coil</keyword>
<feature type="region of interest" description="Disordered" evidence="2">
    <location>
        <begin position="116"/>
        <end position="175"/>
    </location>
</feature>
<reference evidence="3 4" key="1">
    <citation type="journal article" date="2021" name="BMC Genomics">
        <title>Telomere-to-telomere genome assembly of asparaginase-producing Trichoderma simmonsii.</title>
        <authorList>
            <person name="Chung D."/>
            <person name="Kwon Y.M."/>
            <person name="Yang Y."/>
        </authorList>
    </citation>
    <scope>NUCLEOTIDE SEQUENCE [LARGE SCALE GENOMIC DNA]</scope>
    <source>
        <strain evidence="3 4">GH-Sj1</strain>
    </source>
</reference>
<dbReference type="AlphaFoldDB" id="A0A8G0LCH8"/>
<feature type="region of interest" description="Disordered" evidence="2">
    <location>
        <begin position="220"/>
        <end position="297"/>
    </location>
</feature>
<feature type="region of interest" description="Disordered" evidence="2">
    <location>
        <begin position="373"/>
        <end position="399"/>
    </location>
</feature>
<feature type="coiled-coil region" evidence="1">
    <location>
        <begin position="328"/>
        <end position="355"/>
    </location>
</feature>
<feature type="compositionally biased region" description="Basic and acidic residues" evidence="2">
    <location>
        <begin position="257"/>
        <end position="267"/>
    </location>
</feature>
<feature type="compositionally biased region" description="Basic and acidic residues" evidence="2">
    <location>
        <begin position="373"/>
        <end position="394"/>
    </location>
</feature>
<organism evidence="3 4">
    <name type="scientific">Trichoderma simmonsii</name>
    <dbReference type="NCBI Taxonomy" id="1491479"/>
    <lineage>
        <taxon>Eukaryota</taxon>
        <taxon>Fungi</taxon>
        <taxon>Dikarya</taxon>
        <taxon>Ascomycota</taxon>
        <taxon>Pezizomycotina</taxon>
        <taxon>Sordariomycetes</taxon>
        <taxon>Hypocreomycetidae</taxon>
        <taxon>Hypocreales</taxon>
        <taxon>Hypocreaceae</taxon>
        <taxon>Trichoderma</taxon>
    </lineage>
</organism>
<evidence type="ECO:0000256" key="1">
    <source>
        <dbReference type="SAM" id="Coils"/>
    </source>
</evidence>
<gene>
    <name evidence="3" type="ORF">H0G86_004355</name>
</gene>
<feature type="compositionally biased region" description="Acidic residues" evidence="2">
    <location>
        <begin position="130"/>
        <end position="145"/>
    </location>
</feature>
<name>A0A8G0LCH8_9HYPO</name>
<evidence type="ECO:0000313" key="3">
    <source>
        <dbReference type="EMBL" id="QYS97120.1"/>
    </source>
</evidence>
<dbReference type="Proteomes" id="UP000826661">
    <property type="component" value="Chromosome II"/>
</dbReference>
<feature type="compositionally biased region" description="Basic and acidic residues" evidence="2">
    <location>
        <begin position="225"/>
        <end position="235"/>
    </location>
</feature>
<keyword evidence="4" id="KW-1185">Reference proteome</keyword>
<proteinExistence type="predicted"/>
<evidence type="ECO:0000256" key="2">
    <source>
        <dbReference type="SAM" id="MobiDB-lite"/>
    </source>
</evidence>
<evidence type="ECO:0000313" key="4">
    <source>
        <dbReference type="Proteomes" id="UP000826661"/>
    </source>
</evidence>
<protein>
    <submittedName>
        <fullName evidence="3">Uncharacterized protein</fullName>
    </submittedName>
</protein>
<accession>A0A8G0LCH8</accession>